<proteinExistence type="inferred from homology"/>
<dbReference type="InterPro" id="IPR000092">
    <property type="entry name" value="Polyprenyl_synt"/>
</dbReference>
<keyword evidence="6" id="KW-0479">Metal-binding</keyword>
<evidence type="ECO:0000256" key="9">
    <source>
        <dbReference type="ARBA" id="ARBA00032380"/>
    </source>
</evidence>
<dbReference type="EC" id="2.5.1.10" evidence="3"/>
<dbReference type="InterPro" id="IPR008949">
    <property type="entry name" value="Isoprenoid_synthase_dom_sf"/>
</dbReference>
<dbReference type="InterPro" id="IPR053378">
    <property type="entry name" value="Prenyl_diphosphate_synthase"/>
</dbReference>
<name>A0A3S0AC71_9ENTE</name>
<comment type="caution">
    <text evidence="13">The sequence shown here is derived from an EMBL/GenBank/DDBJ whole genome shotgun (WGS) entry which is preliminary data.</text>
</comment>
<dbReference type="GO" id="GO:0016114">
    <property type="term" value="P:terpenoid biosynthetic process"/>
    <property type="evidence" value="ECO:0007669"/>
    <property type="project" value="UniProtKB-ARBA"/>
</dbReference>
<accession>A0A3S0AC71</accession>
<dbReference type="FunFam" id="1.10.600.10:FF:000001">
    <property type="entry name" value="Geranylgeranyl diphosphate synthase"/>
    <property type="match status" value="1"/>
</dbReference>
<dbReference type="SFLD" id="SFLDG01017">
    <property type="entry name" value="Polyprenyl_Transferase_Like"/>
    <property type="match status" value="1"/>
</dbReference>
<keyword evidence="7" id="KW-0460">Magnesium</keyword>
<evidence type="ECO:0000256" key="5">
    <source>
        <dbReference type="ARBA" id="ARBA00022679"/>
    </source>
</evidence>
<evidence type="ECO:0000256" key="7">
    <source>
        <dbReference type="ARBA" id="ARBA00022842"/>
    </source>
</evidence>
<evidence type="ECO:0000256" key="4">
    <source>
        <dbReference type="ARBA" id="ARBA00015100"/>
    </source>
</evidence>
<keyword evidence="14" id="KW-1185">Reference proteome</keyword>
<dbReference type="GO" id="GO:0046872">
    <property type="term" value="F:metal ion binding"/>
    <property type="evidence" value="ECO:0007669"/>
    <property type="project" value="UniProtKB-KW"/>
</dbReference>
<dbReference type="Gene3D" id="1.10.600.10">
    <property type="entry name" value="Farnesyl Diphosphate Synthase"/>
    <property type="match status" value="1"/>
</dbReference>
<dbReference type="GO" id="GO:0005737">
    <property type="term" value="C:cytoplasm"/>
    <property type="evidence" value="ECO:0007669"/>
    <property type="project" value="UniProtKB-ARBA"/>
</dbReference>
<dbReference type="PROSITE" id="PS00723">
    <property type="entry name" value="POLYPRENYL_SYNTHASE_1"/>
    <property type="match status" value="1"/>
</dbReference>
<evidence type="ECO:0000256" key="11">
    <source>
        <dbReference type="ARBA" id="ARBA00049399"/>
    </source>
</evidence>
<keyword evidence="5 12" id="KW-0808">Transferase</keyword>
<dbReference type="CDD" id="cd00685">
    <property type="entry name" value="Trans_IPPS_HT"/>
    <property type="match status" value="1"/>
</dbReference>
<protein>
    <recommendedName>
        <fullName evidence="4">Farnesyl diphosphate synthase</fullName>
        <ecNumber evidence="3">2.5.1.10</ecNumber>
    </recommendedName>
    <alternativeName>
        <fullName evidence="10">(2E,6E)-farnesyl diphosphate synthase</fullName>
    </alternativeName>
    <alternativeName>
        <fullName evidence="9">Geranyltranstransferase</fullName>
    </alternativeName>
</protein>
<dbReference type="Proteomes" id="UP000277864">
    <property type="component" value="Unassembled WGS sequence"/>
</dbReference>
<keyword evidence="8" id="KW-0414">Isoprene biosynthesis</keyword>
<dbReference type="RefSeq" id="WP_125943386.1">
    <property type="nucleotide sequence ID" value="NZ_PXZH01000002.1"/>
</dbReference>
<dbReference type="SFLD" id="SFLDS00005">
    <property type="entry name" value="Isoprenoid_Synthase_Type_I"/>
    <property type="match status" value="1"/>
</dbReference>
<dbReference type="OrthoDB" id="9805316at2"/>
<dbReference type="SUPFAM" id="SSF48576">
    <property type="entry name" value="Terpenoid synthases"/>
    <property type="match status" value="1"/>
</dbReference>
<dbReference type="PANTHER" id="PTHR43281:SF1">
    <property type="entry name" value="FARNESYL DIPHOSPHATE SYNTHASE"/>
    <property type="match status" value="1"/>
</dbReference>
<evidence type="ECO:0000313" key="14">
    <source>
        <dbReference type="Proteomes" id="UP000277864"/>
    </source>
</evidence>
<dbReference type="EMBL" id="PXZH01000002">
    <property type="protein sequence ID" value="RST89452.1"/>
    <property type="molecule type" value="Genomic_DNA"/>
</dbReference>
<comment type="cofactor">
    <cofactor evidence="1">
        <name>Mg(2+)</name>
        <dbReference type="ChEBI" id="CHEBI:18420"/>
    </cofactor>
</comment>
<dbReference type="AlphaFoldDB" id="A0A3S0AC71"/>
<evidence type="ECO:0000313" key="13">
    <source>
        <dbReference type="EMBL" id="RST89452.1"/>
    </source>
</evidence>
<evidence type="ECO:0000256" key="3">
    <source>
        <dbReference type="ARBA" id="ARBA00012439"/>
    </source>
</evidence>
<comment type="similarity">
    <text evidence="2 12">Belongs to the FPP/GGPP synthase family.</text>
</comment>
<gene>
    <name evidence="13" type="ORF">C7P63_06710</name>
</gene>
<dbReference type="PANTHER" id="PTHR43281">
    <property type="entry name" value="FARNESYL DIPHOSPHATE SYNTHASE"/>
    <property type="match status" value="1"/>
</dbReference>
<evidence type="ECO:0000256" key="8">
    <source>
        <dbReference type="ARBA" id="ARBA00023229"/>
    </source>
</evidence>
<dbReference type="PROSITE" id="PS00444">
    <property type="entry name" value="POLYPRENYL_SYNTHASE_2"/>
    <property type="match status" value="1"/>
</dbReference>
<evidence type="ECO:0000256" key="1">
    <source>
        <dbReference type="ARBA" id="ARBA00001946"/>
    </source>
</evidence>
<organism evidence="13 14">
    <name type="scientific">Vagococcus humatus</name>
    <dbReference type="NCBI Taxonomy" id="1889241"/>
    <lineage>
        <taxon>Bacteria</taxon>
        <taxon>Bacillati</taxon>
        <taxon>Bacillota</taxon>
        <taxon>Bacilli</taxon>
        <taxon>Lactobacillales</taxon>
        <taxon>Enterococcaceae</taxon>
        <taxon>Vagococcus</taxon>
    </lineage>
</organism>
<comment type="catalytic activity">
    <reaction evidence="11">
        <text>isopentenyl diphosphate + (2E)-geranyl diphosphate = (2E,6E)-farnesyl diphosphate + diphosphate</text>
        <dbReference type="Rhea" id="RHEA:19361"/>
        <dbReference type="ChEBI" id="CHEBI:33019"/>
        <dbReference type="ChEBI" id="CHEBI:58057"/>
        <dbReference type="ChEBI" id="CHEBI:128769"/>
        <dbReference type="ChEBI" id="CHEBI:175763"/>
        <dbReference type="EC" id="2.5.1.10"/>
    </reaction>
</comment>
<evidence type="ECO:0000256" key="6">
    <source>
        <dbReference type="ARBA" id="ARBA00022723"/>
    </source>
</evidence>
<evidence type="ECO:0000256" key="10">
    <source>
        <dbReference type="ARBA" id="ARBA00032873"/>
    </source>
</evidence>
<dbReference type="InterPro" id="IPR033749">
    <property type="entry name" value="Polyprenyl_synt_CS"/>
</dbReference>
<reference evidence="13 14" key="1">
    <citation type="submission" date="2018-03" db="EMBL/GenBank/DDBJ databases">
        <authorList>
            <person name="Gulvik C.A."/>
        </authorList>
    </citation>
    <scope>NUCLEOTIDE SEQUENCE [LARGE SCALE GENOMIC DNA]</scope>
    <source>
        <strain evidence="13 14">JCM 31581</strain>
    </source>
</reference>
<dbReference type="Pfam" id="PF00348">
    <property type="entry name" value="polyprenyl_synt"/>
    <property type="match status" value="1"/>
</dbReference>
<evidence type="ECO:0000256" key="12">
    <source>
        <dbReference type="RuleBase" id="RU004466"/>
    </source>
</evidence>
<dbReference type="GO" id="GO:0004337">
    <property type="term" value="F:(2E,6E)-farnesyl diphosphate synthase activity"/>
    <property type="evidence" value="ECO:0007669"/>
    <property type="project" value="UniProtKB-EC"/>
</dbReference>
<dbReference type="NCBIfam" id="NF045485">
    <property type="entry name" value="FPPsyn"/>
    <property type="match status" value="1"/>
</dbReference>
<sequence length="306" mass="33422">MITQKIFQKELVALDEWLVTYLTKTSTEPVLLESMLYSIQAGGKRFRPLLLMGTVDFFGGTIHPGVIQVAAALEMIHTYSLIHDDLPAMDNDDLRRGKPTNHIQYGEAIAILAGDGLLTEAFQMIGESLDLTEQEKVWLMTGLAKASGTKGMVGGQVGDLAGEHQQLTVEQLASIHHRKTGALIEYAVGAGTYLGLPQENFTCSNHQIMEDMTCFAQHLGLAFQIKDDILDVTGSEALLGKRVQKDQTLEKNTYPALLGLTGAKASLTNELASARKALQTVESLIKTSSNHYLHQLIDGLEEKDGE</sequence>
<evidence type="ECO:0000256" key="2">
    <source>
        <dbReference type="ARBA" id="ARBA00006706"/>
    </source>
</evidence>